<comment type="similarity">
    <text evidence="3">Belongs to the nicotinamide ribonucleoside (NR) uptake permease (TC 4.B.1) family.</text>
</comment>
<evidence type="ECO:0000256" key="7">
    <source>
        <dbReference type="ARBA" id="ARBA00022692"/>
    </source>
</evidence>
<feature type="transmembrane region" description="Helical" evidence="10">
    <location>
        <begin position="144"/>
        <end position="161"/>
    </location>
</feature>
<feature type="transmembrane region" description="Helical" evidence="10">
    <location>
        <begin position="9"/>
        <end position="27"/>
    </location>
</feature>
<evidence type="ECO:0000256" key="10">
    <source>
        <dbReference type="SAM" id="Phobius"/>
    </source>
</evidence>
<dbReference type="AlphaFoldDB" id="A0A2S2DXG6"/>
<dbReference type="KEGG" id="psez:HME7025_02198"/>
<feature type="transmembrane region" description="Helical" evidence="10">
    <location>
        <begin position="33"/>
        <end position="49"/>
    </location>
</feature>
<keyword evidence="6" id="KW-1003">Cell membrane</keyword>
<dbReference type="PANTHER" id="PTHR36122">
    <property type="entry name" value="NICOTINAMIDE RIBOSIDE TRANSPORTER PNUC"/>
    <property type="match status" value="1"/>
</dbReference>
<sequence length="190" mass="22149">MIVSWIKENIWEFSGIICSLLGVYFSIQQHLAAWIWNILASLLFGILFYQHGLYSDMELQGFFIAMGIYGFYQWRKEEKNWKAEKSTRLSLILGITCSLAYGLIAGYLHTRLTHLVSFAYVDATLTGLSIFGTWLAIHKKIENWILWIIVDIAYVIMYLQKALWGTSLLYVLFIFLAIKGLHHWKQNLRS</sequence>
<feature type="transmembrane region" description="Helical" evidence="10">
    <location>
        <begin position="115"/>
        <end position="137"/>
    </location>
</feature>
<dbReference type="GO" id="GO:0005886">
    <property type="term" value="C:plasma membrane"/>
    <property type="evidence" value="ECO:0007669"/>
    <property type="project" value="UniProtKB-SubCell"/>
</dbReference>
<dbReference type="Proteomes" id="UP000245468">
    <property type="component" value="Chromosome"/>
</dbReference>
<dbReference type="PANTHER" id="PTHR36122:SF2">
    <property type="entry name" value="NICOTINAMIDE RIBOSIDE TRANSPORTER PNUC"/>
    <property type="match status" value="1"/>
</dbReference>
<keyword evidence="7 10" id="KW-0812">Transmembrane</keyword>
<gene>
    <name evidence="11" type="ORF">HME7025_02198</name>
</gene>
<dbReference type="OrthoDB" id="9791248at2"/>
<dbReference type="EMBL" id="CP029346">
    <property type="protein sequence ID" value="AWL10046.1"/>
    <property type="molecule type" value="Genomic_DNA"/>
</dbReference>
<evidence type="ECO:0000313" key="11">
    <source>
        <dbReference type="EMBL" id="AWL10046.1"/>
    </source>
</evidence>
<protein>
    <recommendedName>
        <fullName evidence="4">Nicotinamide riboside transporter PnuC</fullName>
    </recommendedName>
</protein>
<feature type="transmembrane region" description="Helical" evidence="10">
    <location>
        <begin position="89"/>
        <end position="109"/>
    </location>
</feature>
<keyword evidence="12" id="KW-1185">Reference proteome</keyword>
<feature type="transmembrane region" description="Helical" evidence="10">
    <location>
        <begin position="167"/>
        <end position="184"/>
    </location>
</feature>
<dbReference type="GO" id="GO:0034257">
    <property type="term" value="F:nicotinamide riboside transmembrane transporter activity"/>
    <property type="evidence" value="ECO:0007669"/>
    <property type="project" value="InterPro"/>
</dbReference>
<keyword evidence="5" id="KW-0813">Transport</keyword>
<evidence type="ECO:0000313" key="12">
    <source>
        <dbReference type="Proteomes" id="UP000245468"/>
    </source>
</evidence>
<dbReference type="NCBIfam" id="TIGR01528">
    <property type="entry name" value="NMN_trans_PnuC"/>
    <property type="match status" value="1"/>
</dbReference>
<evidence type="ECO:0000256" key="2">
    <source>
        <dbReference type="ARBA" id="ARBA00004651"/>
    </source>
</evidence>
<evidence type="ECO:0000256" key="8">
    <source>
        <dbReference type="ARBA" id="ARBA00022989"/>
    </source>
</evidence>
<name>A0A2S2DXG6_9BACT</name>
<evidence type="ECO:0000256" key="9">
    <source>
        <dbReference type="ARBA" id="ARBA00023136"/>
    </source>
</evidence>
<evidence type="ECO:0000256" key="4">
    <source>
        <dbReference type="ARBA" id="ARBA00017522"/>
    </source>
</evidence>
<comment type="subcellular location">
    <subcellularLocation>
        <location evidence="2">Cell membrane</location>
        <topology evidence="2">Multi-pass membrane protein</topology>
    </subcellularLocation>
</comment>
<proteinExistence type="inferred from homology"/>
<keyword evidence="8 10" id="KW-1133">Transmembrane helix</keyword>
<evidence type="ECO:0000256" key="5">
    <source>
        <dbReference type="ARBA" id="ARBA00022448"/>
    </source>
</evidence>
<dbReference type="RefSeq" id="WP_109323969.1">
    <property type="nucleotide sequence ID" value="NZ_CP029346.1"/>
</dbReference>
<evidence type="ECO:0000256" key="1">
    <source>
        <dbReference type="ARBA" id="ARBA00002672"/>
    </source>
</evidence>
<reference evidence="12" key="1">
    <citation type="submission" date="2018-05" db="EMBL/GenBank/DDBJ databases">
        <title>Pseudarcicella sp. HME7025 Genome sequencing and assembly.</title>
        <authorList>
            <person name="Kim H."/>
            <person name="Kang H."/>
            <person name="Joh K."/>
        </authorList>
    </citation>
    <scope>NUCLEOTIDE SEQUENCE [LARGE SCALE GENOMIC DNA]</scope>
    <source>
        <strain evidence="12">HME7025</strain>
    </source>
</reference>
<dbReference type="Pfam" id="PF04973">
    <property type="entry name" value="NMN_transporter"/>
    <property type="match status" value="1"/>
</dbReference>
<keyword evidence="9 10" id="KW-0472">Membrane</keyword>
<dbReference type="InterPro" id="IPR006419">
    <property type="entry name" value="NMN_transpt_PnuC"/>
</dbReference>
<organism evidence="11 12">
    <name type="scientific">Aquirufa nivalisilvae</name>
    <dbReference type="NCBI Taxonomy" id="2516557"/>
    <lineage>
        <taxon>Bacteria</taxon>
        <taxon>Pseudomonadati</taxon>
        <taxon>Bacteroidota</taxon>
        <taxon>Cytophagia</taxon>
        <taxon>Cytophagales</taxon>
        <taxon>Flectobacillaceae</taxon>
        <taxon>Aquirufa</taxon>
    </lineage>
</organism>
<comment type="function">
    <text evidence="1">Required for nicotinamide riboside transport across the inner membrane.</text>
</comment>
<evidence type="ECO:0000256" key="6">
    <source>
        <dbReference type="ARBA" id="ARBA00022475"/>
    </source>
</evidence>
<evidence type="ECO:0000256" key="3">
    <source>
        <dbReference type="ARBA" id="ARBA00006669"/>
    </source>
</evidence>
<accession>A0A2S2DXG6</accession>